<dbReference type="EMBL" id="BK032782">
    <property type="protein sequence ID" value="DAF60044.1"/>
    <property type="molecule type" value="Genomic_DNA"/>
</dbReference>
<dbReference type="Pfam" id="PF01381">
    <property type="entry name" value="HTH_3"/>
    <property type="match status" value="1"/>
</dbReference>
<protein>
    <submittedName>
        <fullName evidence="4">Helix-turn-helix domain protein</fullName>
    </submittedName>
</protein>
<dbReference type="SUPFAM" id="SSF47413">
    <property type="entry name" value="lambda repressor-like DNA-binding domains"/>
    <property type="match status" value="1"/>
</dbReference>
<evidence type="ECO:0000313" key="4">
    <source>
        <dbReference type="EMBL" id="DAF60044.1"/>
    </source>
</evidence>
<dbReference type="SMART" id="SM00530">
    <property type="entry name" value="HTH_XRE"/>
    <property type="match status" value="1"/>
</dbReference>
<evidence type="ECO:0000256" key="2">
    <source>
        <dbReference type="SAM" id="MobiDB-lite"/>
    </source>
</evidence>
<evidence type="ECO:0000259" key="3">
    <source>
        <dbReference type="PROSITE" id="PS50943"/>
    </source>
</evidence>
<dbReference type="CDD" id="cd00093">
    <property type="entry name" value="HTH_XRE"/>
    <property type="match status" value="1"/>
</dbReference>
<dbReference type="PROSITE" id="PS50943">
    <property type="entry name" value="HTH_CROC1"/>
    <property type="match status" value="1"/>
</dbReference>
<sequence>MGRTKRESTAATLALSGRLGDLVDQWKYDNKKTQEELAKEIGVRASSLSDWINDSSTPTIDQLYKVAKFFDVPADYLIGLSNVQTLNTNLQATEKLTRLTGKAIERLGYNPKFKPMSPEEAERAIKEKKLKRRAWTDEEIALLSQMIEDDSLLKIISHINNYRKWAKMDAFKRTRYRLTGEREEGMSIGIIDCENEDVVGTDFSVSMEVEQHRAEKEVTLYTEKMHESIEADYAKIGEQNGRTNKKNKKGR</sequence>
<dbReference type="Gene3D" id="1.10.260.40">
    <property type="entry name" value="lambda repressor-like DNA-binding domains"/>
    <property type="match status" value="1"/>
</dbReference>
<feature type="domain" description="HTH cro/C1-type" evidence="3">
    <location>
        <begin position="30"/>
        <end position="77"/>
    </location>
</feature>
<dbReference type="InterPro" id="IPR010982">
    <property type="entry name" value="Lambda_DNA-bd_dom_sf"/>
</dbReference>
<dbReference type="PANTHER" id="PTHR46558:SF11">
    <property type="entry name" value="HTH-TYPE TRANSCRIPTIONAL REGULATOR XRE"/>
    <property type="match status" value="1"/>
</dbReference>
<proteinExistence type="predicted"/>
<dbReference type="PANTHER" id="PTHR46558">
    <property type="entry name" value="TRACRIPTIONAL REGULATORY PROTEIN-RELATED-RELATED"/>
    <property type="match status" value="1"/>
</dbReference>
<reference evidence="4" key="1">
    <citation type="journal article" date="2021" name="Proc. Natl. Acad. Sci. U.S.A.">
        <title>A Catalog of Tens of Thousands of Viruses from Human Metagenomes Reveals Hidden Associations with Chronic Diseases.</title>
        <authorList>
            <person name="Tisza M.J."/>
            <person name="Buck C.B."/>
        </authorList>
    </citation>
    <scope>NUCLEOTIDE SEQUENCE</scope>
    <source>
        <strain evidence="4">CtMCY8</strain>
    </source>
</reference>
<name>A0A8S5T9P3_9CAUD</name>
<dbReference type="InterPro" id="IPR001387">
    <property type="entry name" value="Cro/C1-type_HTH"/>
</dbReference>
<feature type="region of interest" description="Disordered" evidence="2">
    <location>
        <begin position="232"/>
        <end position="251"/>
    </location>
</feature>
<evidence type="ECO:0000256" key="1">
    <source>
        <dbReference type="ARBA" id="ARBA00023125"/>
    </source>
</evidence>
<organism evidence="4">
    <name type="scientific">Siphoviridae sp. ctMCY8</name>
    <dbReference type="NCBI Taxonomy" id="2827854"/>
    <lineage>
        <taxon>Viruses</taxon>
        <taxon>Duplodnaviria</taxon>
        <taxon>Heunggongvirae</taxon>
        <taxon>Uroviricota</taxon>
        <taxon>Caudoviricetes</taxon>
    </lineage>
</organism>
<dbReference type="GO" id="GO:0003677">
    <property type="term" value="F:DNA binding"/>
    <property type="evidence" value="ECO:0007669"/>
    <property type="project" value="UniProtKB-KW"/>
</dbReference>
<keyword evidence="1" id="KW-0238">DNA-binding</keyword>
<accession>A0A8S5T9P3</accession>